<evidence type="ECO:0000256" key="4">
    <source>
        <dbReference type="ARBA" id="ARBA00022519"/>
    </source>
</evidence>
<evidence type="ECO:0000256" key="5">
    <source>
        <dbReference type="ARBA" id="ARBA00022692"/>
    </source>
</evidence>
<evidence type="ECO:0000256" key="8">
    <source>
        <dbReference type="SAM" id="Phobius"/>
    </source>
</evidence>
<evidence type="ECO:0000256" key="1">
    <source>
        <dbReference type="ARBA" id="ARBA00004429"/>
    </source>
</evidence>
<feature type="domain" description="Type II secretion system protein GspF" evidence="9">
    <location>
        <begin position="274"/>
        <end position="393"/>
    </location>
</feature>
<dbReference type="FunFam" id="1.20.81.30:FF:000001">
    <property type="entry name" value="Type II secretion system protein F"/>
    <property type="match status" value="1"/>
</dbReference>
<dbReference type="InterPro" id="IPR003004">
    <property type="entry name" value="GspF/PilC"/>
</dbReference>
<keyword evidence="7 8" id="KW-0472">Membrane</keyword>
<accession>A0A382H3J8</accession>
<evidence type="ECO:0000256" key="7">
    <source>
        <dbReference type="ARBA" id="ARBA00023136"/>
    </source>
</evidence>
<comment type="subcellular location">
    <subcellularLocation>
        <location evidence="1">Cell inner membrane</location>
        <topology evidence="1">Multi-pass membrane protein</topology>
    </subcellularLocation>
</comment>
<keyword evidence="6 8" id="KW-1133">Transmembrane helix</keyword>
<feature type="domain" description="Type II secretion system protein GspF" evidence="9">
    <location>
        <begin position="69"/>
        <end position="192"/>
    </location>
</feature>
<comment type="similarity">
    <text evidence="2">Belongs to the GSP F family.</text>
</comment>
<dbReference type="PRINTS" id="PR00812">
    <property type="entry name" value="BCTERIALGSPF"/>
</dbReference>
<dbReference type="AlphaFoldDB" id="A0A382H3J8"/>
<evidence type="ECO:0000259" key="9">
    <source>
        <dbReference type="Pfam" id="PF00482"/>
    </source>
</evidence>
<dbReference type="GO" id="GO:0005886">
    <property type="term" value="C:plasma membrane"/>
    <property type="evidence" value="ECO:0007669"/>
    <property type="project" value="UniProtKB-SubCell"/>
</dbReference>
<dbReference type="Pfam" id="PF00482">
    <property type="entry name" value="T2SSF"/>
    <property type="match status" value="2"/>
</dbReference>
<reference evidence="10" key="1">
    <citation type="submission" date="2018-05" db="EMBL/GenBank/DDBJ databases">
        <authorList>
            <person name="Lanie J.A."/>
            <person name="Ng W.-L."/>
            <person name="Kazmierczak K.M."/>
            <person name="Andrzejewski T.M."/>
            <person name="Davidsen T.M."/>
            <person name="Wayne K.J."/>
            <person name="Tettelin H."/>
            <person name="Glass J.I."/>
            <person name="Rusch D."/>
            <person name="Podicherti R."/>
            <person name="Tsui H.-C.T."/>
            <person name="Winkler M.E."/>
        </authorList>
    </citation>
    <scope>NUCLEOTIDE SEQUENCE</scope>
</reference>
<feature type="transmembrane region" description="Helical" evidence="8">
    <location>
        <begin position="211"/>
        <end position="235"/>
    </location>
</feature>
<proteinExistence type="inferred from homology"/>
<evidence type="ECO:0000256" key="2">
    <source>
        <dbReference type="ARBA" id="ARBA00005745"/>
    </source>
</evidence>
<gene>
    <name evidence="10" type="ORF">METZ01_LOCUS234722</name>
</gene>
<dbReference type="PANTHER" id="PTHR30012">
    <property type="entry name" value="GENERAL SECRETION PATHWAY PROTEIN"/>
    <property type="match status" value="1"/>
</dbReference>
<keyword evidence="5 8" id="KW-0812">Transmembrane</keyword>
<feature type="transmembrane region" description="Helical" evidence="8">
    <location>
        <begin position="374"/>
        <end position="395"/>
    </location>
</feature>
<organism evidence="10">
    <name type="scientific">marine metagenome</name>
    <dbReference type="NCBI Taxonomy" id="408172"/>
    <lineage>
        <taxon>unclassified sequences</taxon>
        <taxon>metagenomes</taxon>
        <taxon>ecological metagenomes</taxon>
    </lineage>
</organism>
<evidence type="ECO:0000313" key="10">
    <source>
        <dbReference type="EMBL" id="SVB81868.1"/>
    </source>
</evidence>
<dbReference type="PANTHER" id="PTHR30012:SF0">
    <property type="entry name" value="TYPE II SECRETION SYSTEM PROTEIN F-RELATED"/>
    <property type="match status" value="1"/>
</dbReference>
<dbReference type="InterPro" id="IPR042094">
    <property type="entry name" value="T2SS_GspF_sf"/>
</dbReference>
<name>A0A382H3J8_9ZZZZ</name>
<keyword evidence="3" id="KW-1003">Cell membrane</keyword>
<dbReference type="EMBL" id="UINC01058976">
    <property type="protein sequence ID" value="SVB81868.1"/>
    <property type="molecule type" value="Genomic_DNA"/>
</dbReference>
<feature type="transmembrane region" description="Helical" evidence="8">
    <location>
        <begin position="171"/>
        <end position="191"/>
    </location>
</feature>
<evidence type="ECO:0000256" key="3">
    <source>
        <dbReference type="ARBA" id="ARBA00022475"/>
    </source>
</evidence>
<dbReference type="Gene3D" id="1.20.81.30">
    <property type="entry name" value="Type II secretion system (T2SS), domain F"/>
    <property type="match status" value="2"/>
</dbReference>
<dbReference type="InterPro" id="IPR018076">
    <property type="entry name" value="T2SS_GspF_dom"/>
</dbReference>
<sequence>MAEFQCKVVTTEGVVLDRTLSGESVDAVYSILKERKEQLISVKKKGLSLNLGKLSNKQKKIKPKDMAIFTNQLKVMLRTGIPITKCLETLERQASSESFEAVIKNMYKNVIGGQSLSQAMSNHPNAFSNLYVSMVEAGEATGQIDNVLEQLEIFTEIEISTKSSVKKALRYPIIVMSVVVVAGFIAMTQVIPAFSGIFASSGAELPTLTRLLMATSGFLSDYALIIIVVFAGVVFGIKSYVRTPVGAFQWDSLKLKLPIAKGVIITSSMARFSLIMKTLLASGVQIVDALDIAKRTVGNLVYEQEIGRAKDLIVGGVPISKALESEYIPDITNNMIAIGEETGSVTTMLGTVSDYYMVELKDKLDALSAAIEPLVTVVLGIFISLFVMSIFVPMFKMISLVGN</sequence>
<keyword evidence="4" id="KW-0997">Cell inner membrane</keyword>
<protein>
    <recommendedName>
        <fullName evidence="9">Type II secretion system protein GspF domain-containing protein</fullName>
    </recommendedName>
</protein>
<evidence type="ECO:0000256" key="6">
    <source>
        <dbReference type="ARBA" id="ARBA00022989"/>
    </source>
</evidence>